<keyword evidence="3" id="KW-0804">Transcription</keyword>
<dbReference type="Proteomes" id="UP001479933">
    <property type="component" value="Chromosome"/>
</dbReference>
<dbReference type="Pfam" id="PF21597">
    <property type="entry name" value="TetR_C_43"/>
    <property type="match status" value="1"/>
</dbReference>
<gene>
    <name evidence="6" type="ORF">RVF87_17270</name>
</gene>
<dbReference type="InterPro" id="IPR001647">
    <property type="entry name" value="HTH_TetR"/>
</dbReference>
<keyword evidence="7" id="KW-1185">Reference proteome</keyword>
<dbReference type="RefSeq" id="WP_066170454.1">
    <property type="nucleotide sequence ID" value="NZ_CP136137.1"/>
</dbReference>
<dbReference type="Pfam" id="PF00440">
    <property type="entry name" value="TetR_N"/>
    <property type="match status" value="1"/>
</dbReference>
<evidence type="ECO:0000313" key="7">
    <source>
        <dbReference type="Proteomes" id="UP001479933"/>
    </source>
</evidence>
<dbReference type="Gene3D" id="1.10.357.10">
    <property type="entry name" value="Tetracycline Repressor, domain 2"/>
    <property type="match status" value="1"/>
</dbReference>
<organism evidence="6 7">
    <name type="scientific">Gordonia hydrophobica</name>
    <dbReference type="NCBI Taxonomy" id="40516"/>
    <lineage>
        <taxon>Bacteria</taxon>
        <taxon>Bacillati</taxon>
        <taxon>Actinomycetota</taxon>
        <taxon>Actinomycetes</taxon>
        <taxon>Mycobacteriales</taxon>
        <taxon>Gordoniaceae</taxon>
        <taxon>Gordonia</taxon>
    </lineage>
</organism>
<feature type="DNA-binding region" description="H-T-H motif" evidence="4">
    <location>
        <begin position="39"/>
        <end position="58"/>
    </location>
</feature>
<proteinExistence type="predicted"/>
<dbReference type="PROSITE" id="PS50977">
    <property type="entry name" value="HTH_TETR_2"/>
    <property type="match status" value="1"/>
</dbReference>
<accession>A0ABZ2TZA0</accession>
<dbReference type="PRINTS" id="PR00455">
    <property type="entry name" value="HTHTETR"/>
</dbReference>
<protein>
    <submittedName>
        <fullName evidence="6">TetR/AcrR family transcriptional regulator</fullName>
    </submittedName>
</protein>
<evidence type="ECO:0000256" key="3">
    <source>
        <dbReference type="ARBA" id="ARBA00023163"/>
    </source>
</evidence>
<dbReference type="PANTHER" id="PTHR30055:SF234">
    <property type="entry name" value="HTH-TYPE TRANSCRIPTIONAL REGULATOR BETI"/>
    <property type="match status" value="1"/>
</dbReference>
<dbReference type="SUPFAM" id="SSF46689">
    <property type="entry name" value="Homeodomain-like"/>
    <property type="match status" value="1"/>
</dbReference>
<dbReference type="InterPro" id="IPR036271">
    <property type="entry name" value="Tet_transcr_reg_TetR-rel_C_sf"/>
</dbReference>
<dbReference type="SUPFAM" id="SSF48498">
    <property type="entry name" value="Tetracyclin repressor-like, C-terminal domain"/>
    <property type="match status" value="1"/>
</dbReference>
<evidence type="ECO:0000313" key="6">
    <source>
        <dbReference type="EMBL" id="WYY06784.1"/>
    </source>
</evidence>
<dbReference type="InterPro" id="IPR049445">
    <property type="entry name" value="TetR_SbtR-like_C"/>
</dbReference>
<evidence type="ECO:0000259" key="5">
    <source>
        <dbReference type="PROSITE" id="PS50977"/>
    </source>
</evidence>
<keyword evidence="1" id="KW-0805">Transcription regulation</keyword>
<evidence type="ECO:0000256" key="1">
    <source>
        <dbReference type="ARBA" id="ARBA00023015"/>
    </source>
</evidence>
<dbReference type="InterPro" id="IPR009057">
    <property type="entry name" value="Homeodomain-like_sf"/>
</dbReference>
<evidence type="ECO:0000256" key="2">
    <source>
        <dbReference type="ARBA" id="ARBA00023125"/>
    </source>
</evidence>
<dbReference type="EMBL" id="CP136137">
    <property type="protein sequence ID" value="WYY06784.1"/>
    <property type="molecule type" value="Genomic_DNA"/>
</dbReference>
<keyword evidence="2 4" id="KW-0238">DNA-binding</keyword>
<reference evidence="6 7" key="1">
    <citation type="journal article" date="2023" name="Virus Evol.">
        <title>Computational host range prediction-The good, the bad, and the ugly.</title>
        <authorList>
            <person name="Howell A.A."/>
            <person name="Versoza C.J."/>
            <person name="Pfeifer S.P."/>
        </authorList>
    </citation>
    <scope>NUCLEOTIDE SEQUENCE [LARGE SCALE GENOMIC DNA]</scope>
    <source>
        <strain evidence="6 7">1610/1b</strain>
    </source>
</reference>
<dbReference type="InterPro" id="IPR050109">
    <property type="entry name" value="HTH-type_TetR-like_transc_reg"/>
</dbReference>
<name>A0ABZ2TZA0_9ACTN</name>
<evidence type="ECO:0000256" key="4">
    <source>
        <dbReference type="PROSITE-ProRule" id="PRU00335"/>
    </source>
</evidence>
<sequence>MTGPVVSTRRQPRTDALRNRERLLVLAREHLWDKGFEFSAAAVAADAGVGIGTLYRHFANRDALIEAVLADFLTEVEAELDAVETMEPGVEALGEYVRGLAGAGGRGLADIVLADPESTPGLAARRRDIRSRGGALIARAQETGAMRSDFTLDDLHVFLCVIAGLSADKRVGDVLVNRFIRDHLEGLR</sequence>
<dbReference type="PANTHER" id="PTHR30055">
    <property type="entry name" value="HTH-TYPE TRANSCRIPTIONAL REGULATOR RUTR"/>
    <property type="match status" value="1"/>
</dbReference>
<feature type="domain" description="HTH tetR-type" evidence="5">
    <location>
        <begin position="17"/>
        <end position="76"/>
    </location>
</feature>